<evidence type="ECO:0000256" key="4">
    <source>
        <dbReference type="ARBA" id="ARBA00022771"/>
    </source>
</evidence>
<dbReference type="PROSITE" id="PS00478">
    <property type="entry name" value="LIM_DOMAIN_1"/>
    <property type="match status" value="3"/>
</dbReference>
<dbReference type="GO" id="GO:0030018">
    <property type="term" value="C:Z disc"/>
    <property type="evidence" value="ECO:0007669"/>
    <property type="project" value="TreeGrafter"/>
</dbReference>
<dbReference type="Pfam" id="PF25076">
    <property type="entry name" value="LIM_FHL2-3_N"/>
    <property type="match status" value="1"/>
</dbReference>
<evidence type="ECO:0000259" key="9">
    <source>
        <dbReference type="PROSITE" id="PS50023"/>
    </source>
</evidence>
<keyword evidence="4" id="KW-0863">Zinc-finger</keyword>
<dbReference type="SUPFAM" id="SSF57716">
    <property type="entry name" value="Glucocorticoid receptor-like (DNA-binding domain)"/>
    <property type="match status" value="5"/>
</dbReference>
<keyword evidence="2 8" id="KW-0479">Metal-binding</keyword>
<evidence type="ECO:0000256" key="8">
    <source>
        <dbReference type="PROSITE-ProRule" id="PRU00125"/>
    </source>
</evidence>
<feature type="domain" description="LIM zinc-binding" evidence="9">
    <location>
        <begin position="149"/>
        <end position="209"/>
    </location>
</feature>
<feature type="domain" description="LIM zinc-binding" evidence="9">
    <location>
        <begin position="210"/>
        <end position="271"/>
    </location>
</feature>
<feature type="domain" description="LIM zinc-binding" evidence="9">
    <location>
        <begin position="330"/>
        <end position="390"/>
    </location>
</feature>
<accession>A0A3Q2YH79</accession>
<protein>
    <submittedName>
        <fullName evidence="10">Four and a half LIM domains 5</fullName>
    </submittedName>
</protein>
<dbReference type="PANTHER" id="PTHR24205">
    <property type="entry name" value="FOUR AND A HALF LIM DOMAINS PROTEIN"/>
    <property type="match status" value="1"/>
</dbReference>
<evidence type="ECO:0000256" key="3">
    <source>
        <dbReference type="ARBA" id="ARBA00022737"/>
    </source>
</evidence>
<dbReference type="FunFam" id="2.10.110.10:FF:000048">
    <property type="entry name" value="Four and a half LIM domains protein 2"/>
    <property type="match status" value="1"/>
</dbReference>
<keyword evidence="7" id="KW-0539">Nucleus</keyword>
<organism evidence="10 11">
    <name type="scientific">Hippocampus comes</name>
    <name type="common">Tiger tail seahorse</name>
    <dbReference type="NCBI Taxonomy" id="109280"/>
    <lineage>
        <taxon>Eukaryota</taxon>
        <taxon>Metazoa</taxon>
        <taxon>Chordata</taxon>
        <taxon>Craniata</taxon>
        <taxon>Vertebrata</taxon>
        <taxon>Euteleostomi</taxon>
        <taxon>Actinopterygii</taxon>
        <taxon>Neopterygii</taxon>
        <taxon>Teleostei</taxon>
        <taxon>Neoteleostei</taxon>
        <taxon>Acanthomorphata</taxon>
        <taxon>Syngnathiaria</taxon>
        <taxon>Syngnathiformes</taxon>
        <taxon>Syngnathoidei</taxon>
        <taxon>Syngnathidae</taxon>
        <taxon>Hippocampus</taxon>
    </lineage>
</organism>
<proteinExistence type="predicted"/>
<dbReference type="FunFam" id="2.10.110.10:FF:000013">
    <property type="entry name" value="Four and a half LIM domains 1"/>
    <property type="match status" value="1"/>
</dbReference>
<dbReference type="SMART" id="SM00132">
    <property type="entry name" value="LIM"/>
    <property type="match status" value="4"/>
</dbReference>
<dbReference type="AlphaFoldDB" id="A0A3Q2YH79"/>
<dbReference type="InterPro" id="IPR001781">
    <property type="entry name" value="Znf_LIM"/>
</dbReference>
<evidence type="ECO:0000256" key="6">
    <source>
        <dbReference type="ARBA" id="ARBA00023038"/>
    </source>
</evidence>
<dbReference type="CDD" id="cd09346">
    <property type="entry name" value="LIM3_FHL"/>
    <property type="match status" value="1"/>
</dbReference>
<keyword evidence="6 8" id="KW-0440">LIM domain</keyword>
<dbReference type="Gene3D" id="2.10.110.10">
    <property type="entry name" value="Cysteine Rich Protein"/>
    <property type="match status" value="4"/>
</dbReference>
<keyword evidence="11" id="KW-1185">Reference proteome</keyword>
<evidence type="ECO:0000256" key="7">
    <source>
        <dbReference type="ARBA" id="ARBA00023242"/>
    </source>
</evidence>
<dbReference type="STRING" id="109280.ENSHCOP00000016848"/>
<name>A0A3Q2YH79_HIPCM</name>
<evidence type="ECO:0000313" key="10">
    <source>
        <dbReference type="Ensembl" id="ENSHCOP00000016848.1"/>
    </source>
</evidence>
<dbReference type="GO" id="GO:0003712">
    <property type="term" value="F:transcription coregulator activity"/>
    <property type="evidence" value="ECO:0007669"/>
    <property type="project" value="TreeGrafter"/>
</dbReference>
<dbReference type="Proteomes" id="UP000264820">
    <property type="component" value="Unplaced"/>
</dbReference>
<dbReference type="Ensembl" id="ENSHCOT00000025075.1">
    <property type="protein sequence ID" value="ENSHCOP00000016848.1"/>
    <property type="gene ID" value="ENSHCOG00000020655.1"/>
</dbReference>
<comment type="subcellular location">
    <subcellularLocation>
        <location evidence="1">Nucleus</location>
    </subcellularLocation>
</comment>
<dbReference type="PANTHER" id="PTHR24205:SF7">
    <property type="entry name" value="FOUR AND A HALF LIM DOMAINS PROTEIN 5"/>
    <property type="match status" value="1"/>
</dbReference>
<evidence type="ECO:0000256" key="5">
    <source>
        <dbReference type="ARBA" id="ARBA00022833"/>
    </source>
</evidence>
<dbReference type="GeneTree" id="ENSGT00950000183028"/>
<keyword evidence="3" id="KW-0677">Repeat</keyword>
<dbReference type="Pfam" id="PF00412">
    <property type="entry name" value="LIM"/>
    <property type="match status" value="4"/>
</dbReference>
<dbReference type="CDD" id="cd09347">
    <property type="entry name" value="LIM4_FHL"/>
    <property type="match status" value="1"/>
</dbReference>
<dbReference type="InterPro" id="IPR056807">
    <property type="entry name" value="LIM_FHL1/2/3/5_N"/>
</dbReference>
<dbReference type="FunFam" id="2.10.110.10:FF:000030">
    <property type="entry name" value="Four and a half LIM domains protein 2"/>
    <property type="match status" value="1"/>
</dbReference>
<reference evidence="10" key="1">
    <citation type="submission" date="2025-08" db="UniProtKB">
        <authorList>
            <consortium name="Ensembl"/>
        </authorList>
    </citation>
    <scope>IDENTIFICATION</scope>
</reference>
<dbReference type="GO" id="GO:0005634">
    <property type="term" value="C:nucleus"/>
    <property type="evidence" value="ECO:0007669"/>
    <property type="project" value="UniProtKB-SubCell"/>
</dbReference>
<evidence type="ECO:0000256" key="2">
    <source>
        <dbReference type="ARBA" id="ARBA00022723"/>
    </source>
</evidence>
<evidence type="ECO:0000313" key="11">
    <source>
        <dbReference type="Proteomes" id="UP000264820"/>
    </source>
</evidence>
<keyword evidence="5 8" id="KW-0862">Zinc</keyword>
<evidence type="ECO:0000256" key="1">
    <source>
        <dbReference type="ARBA" id="ARBA00004123"/>
    </source>
</evidence>
<reference evidence="10" key="2">
    <citation type="submission" date="2025-09" db="UniProtKB">
        <authorList>
            <consortium name="Ensembl"/>
        </authorList>
    </citation>
    <scope>IDENTIFICATION</scope>
</reference>
<dbReference type="CDD" id="cd09343">
    <property type="entry name" value="LIM1_FHL"/>
    <property type="match status" value="1"/>
</dbReference>
<dbReference type="PROSITE" id="PS50023">
    <property type="entry name" value="LIM_DOMAIN_2"/>
    <property type="match status" value="3"/>
</dbReference>
<dbReference type="FunFam" id="2.10.110.10:FF:000081">
    <property type="entry name" value="Uncharacterized protein, isoform A"/>
    <property type="match status" value="1"/>
</dbReference>
<sequence>MWGKCSNCFPNLQGAFFSGSQLKRLSDVLDMVSLKRCRMMQRGTSALPRRLQLNKRRSIYRRQTPARWAALNPCLGPFFPDRLYPKRFAVHPHSLFVSTEFRKRQSVTTMSARERFDCHYCKDSLLGKKYIMKEDTQYCTKCFENLFANCCQSCSQPIGANCKDLSYKDRHWHEECFKCSKCSRSLVEKAFAAKDDLMLCTECYAHDYSSKCATCKKTVMPGSRKMEFKGNSWHETCFLCHRCQQPIGTKSFIPKDDGFYCVGCFEKQFAYQCCACKKSITTGGVTYQDKPWHRECFLCIGCRKQLSGQRFTSRENYPYCLECFSELYAKKCVGCTKPITSLAGAKYVSFEERQWHSECFTCGQCSMSLVGRGFLTQRDNILCTDCGREK</sequence>
<dbReference type="GO" id="GO:0008270">
    <property type="term" value="F:zinc ion binding"/>
    <property type="evidence" value="ECO:0007669"/>
    <property type="project" value="UniProtKB-KW"/>
</dbReference>